<comment type="caution">
    <text evidence="1">The sequence shown here is derived from an EMBL/GenBank/DDBJ whole genome shotgun (WGS) entry which is preliminary data.</text>
</comment>
<sequence length="219" mass="25247">MFFKYFIILVLIVYSLFANAQKKEKINEITSEEKFSSSTNQEKFELGVNLFSNYGYTSFFNFKREGVERDFKYEGSNYGLNLLYSLINFEYGAPVVGIGYVVTEAKYKTDTMKIYSIVTYAGLKFSYFEELNLFALINFGYSLVAGSVGYINGVLVTTPINNHYRYGFNFIASYNVFYGLSIDIMTSINFHKFTTTSIGQTFNWDFLEFSPNVGLSYYL</sequence>
<dbReference type="EMBL" id="QOVW01000025">
    <property type="protein sequence ID" value="RDB36797.1"/>
    <property type="molecule type" value="Genomic_DNA"/>
</dbReference>
<evidence type="ECO:0000313" key="1">
    <source>
        <dbReference type="EMBL" id="RDB36797.1"/>
    </source>
</evidence>
<proteinExistence type="predicted"/>
<evidence type="ECO:0000313" key="2">
    <source>
        <dbReference type="Proteomes" id="UP000253934"/>
    </source>
</evidence>
<gene>
    <name evidence="1" type="ORF">DCC88_03220</name>
</gene>
<keyword evidence="2" id="KW-1185">Reference proteome</keyword>
<dbReference type="Proteomes" id="UP000253934">
    <property type="component" value="Unassembled WGS sequence"/>
</dbReference>
<accession>A0A369KVE5</accession>
<name>A0A369KVE5_9BACT</name>
<protein>
    <recommendedName>
        <fullName evidence="3">Outer membrane protein beta-barrel domain-containing protein</fullName>
    </recommendedName>
</protein>
<reference evidence="1" key="1">
    <citation type="submission" date="2018-04" db="EMBL/GenBank/DDBJ databases">
        <title>Draft genome sequence of the Candidatus Spirobacillus cienkowskii, a pathogen of freshwater Daphnia species, reconstructed from hemolymph metagenomic reads.</title>
        <authorList>
            <person name="Bresciani L."/>
            <person name="Lemos L.N."/>
            <person name="Wale N."/>
            <person name="Lin J.Y."/>
            <person name="Fernandes G.R."/>
            <person name="Duffy M.A."/>
            <person name="Rodrigues J.M."/>
        </authorList>
    </citation>
    <scope>NUCLEOTIDE SEQUENCE [LARGE SCALE GENOMIC DNA]</scope>
    <source>
        <strain evidence="1">Binning01</strain>
    </source>
</reference>
<evidence type="ECO:0008006" key="3">
    <source>
        <dbReference type="Google" id="ProtNLM"/>
    </source>
</evidence>
<dbReference type="AlphaFoldDB" id="A0A369KVE5"/>
<organism evidence="1 2">
    <name type="scientific">Spirobacillus cienkowskii</name>
    <dbReference type="NCBI Taxonomy" id="495820"/>
    <lineage>
        <taxon>Bacteria</taxon>
        <taxon>Pseudomonadati</taxon>
        <taxon>Bdellovibrionota</taxon>
        <taxon>Oligoflexia</taxon>
        <taxon>Silvanigrellales</taxon>
        <taxon>Spirobacillus</taxon>
    </lineage>
</organism>